<reference evidence="2" key="2">
    <citation type="journal article" date="2021" name="Sci. Rep.">
        <title>The distribution of antibiotic resistance genes in chicken gut microbiota commensals.</title>
        <authorList>
            <person name="Juricova H."/>
            <person name="Matiasovicova J."/>
            <person name="Kubasova T."/>
            <person name="Cejkova D."/>
            <person name="Rychlik I."/>
        </authorList>
    </citation>
    <scope>NUCLEOTIDE SEQUENCE</scope>
    <source>
        <strain evidence="2">An420c</strain>
    </source>
</reference>
<feature type="transmembrane region" description="Helical" evidence="1">
    <location>
        <begin position="146"/>
        <end position="166"/>
    </location>
</feature>
<organism evidence="2 3">
    <name type="scientific">Mordavella massiliensis</name>
    <dbReference type="NCBI Taxonomy" id="1871024"/>
    <lineage>
        <taxon>Bacteria</taxon>
        <taxon>Bacillati</taxon>
        <taxon>Bacillota</taxon>
        <taxon>Clostridia</taxon>
        <taxon>Eubacteriales</taxon>
        <taxon>Clostridiaceae</taxon>
        <taxon>Mordavella</taxon>
    </lineage>
</organism>
<name>A0A938X275_9CLOT</name>
<evidence type="ECO:0008006" key="4">
    <source>
        <dbReference type="Google" id="ProtNLM"/>
    </source>
</evidence>
<keyword evidence="3" id="KW-1185">Reference proteome</keyword>
<dbReference type="RefSeq" id="WP_204908774.1">
    <property type="nucleotide sequence ID" value="NZ_JACJLV010000016.1"/>
</dbReference>
<comment type="caution">
    <text evidence="2">The sequence shown here is derived from an EMBL/GenBank/DDBJ whole genome shotgun (WGS) entry which is preliminary data.</text>
</comment>
<reference evidence="2" key="1">
    <citation type="submission" date="2020-08" db="EMBL/GenBank/DDBJ databases">
        <authorList>
            <person name="Cejkova D."/>
            <person name="Kubasova T."/>
            <person name="Jahodarova E."/>
            <person name="Rychlik I."/>
        </authorList>
    </citation>
    <scope>NUCLEOTIDE SEQUENCE</scope>
    <source>
        <strain evidence="2">An420c</strain>
    </source>
</reference>
<accession>A0A938X275</accession>
<evidence type="ECO:0000313" key="2">
    <source>
        <dbReference type="EMBL" id="MBM6826729.1"/>
    </source>
</evidence>
<dbReference type="EMBL" id="JACJLV010000016">
    <property type="protein sequence ID" value="MBM6826729.1"/>
    <property type="molecule type" value="Genomic_DNA"/>
</dbReference>
<feature type="transmembrane region" description="Helical" evidence="1">
    <location>
        <begin position="37"/>
        <end position="57"/>
    </location>
</feature>
<feature type="transmembrane region" description="Helical" evidence="1">
    <location>
        <begin position="69"/>
        <end position="95"/>
    </location>
</feature>
<evidence type="ECO:0000313" key="3">
    <source>
        <dbReference type="Proteomes" id="UP000713880"/>
    </source>
</evidence>
<keyword evidence="1" id="KW-0812">Transmembrane</keyword>
<gene>
    <name evidence="2" type="ORF">H6A13_06365</name>
</gene>
<keyword evidence="1" id="KW-1133">Transmembrane helix</keyword>
<protein>
    <recommendedName>
        <fullName evidence="4">DUF2975 domain-containing protein</fullName>
    </recommendedName>
</protein>
<sequence>MMNEEGKVQEERAVQVNDFAVDTQKEGRKRTPRRLKVLLGLSLVVTGFAALGCLWSLPWMIKAREWEEAGAVAFAGRILFVFTILISFAGLICIAKDLHAGRMFSGTLARCVLLLGVIYTAASVWIPRLSGYHSSGYEILSSDAFVLIDGTILLPGLLLLVLGSLIREGARMQKEQEEIL</sequence>
<dbReference type="AlphaFoldDB" id="A0A938X275"/>
<keyword evidence="1" id="KW-0472">Membrane</keyword>
<proteinExistence type="predicted"/>
<feature type="transmembrane region" description="Helical" evidence="1">
    <location>
        <begin position="107"/>
        <end position="126"/>
    </location>
</feature>
<evidence type="ECO:0000256" key="1">
    <source>
        <dbReference type="SAM" id="Phobius"/>
    </source>
</evidence>
<dbReference type="Proteomes" id="UP000713880">
    <property type="component" value="Unassembled WGS sequence"/>
</dbReference>